<dbReference type="KEGG" id="cput:CONPUDRAFT_77257"/>
<dbReference type="AlphaFoldDB" id="A0A5M3M8S8"/>
<proteinExistence type="predicted"/>
<dbReference type="GeneID" id="19209596"/>
<comment type="caution">
    <text evidence="1">The sequence shown here is derived from an EMBL/GenBank/DDBJ whole genome shotgun (WGS) entry which is preliminary data.</text>
</comment>
<dbReference type="Proteomes" id="UP000053558">
    <property type="component" value="Unassembled WGS sequence"/>
</dbReference>
<sequence length="545" mass="59659">MTLFASNAYLQNVTSDREIWKNAYRDSSLPRPPGPFPWKTTTDLRSALVRSFRVERNWPPTSASAVSQHQLPPMLKTKGQGSVETVKRLLLGRWALAYDDKYLSCFDLDAPDLDRSKWKNLHKMGRDQEINEVMCADYVSADGPRAFVCITFVDMDCISTFGLVFEFMITGPKPKLSLVCELENIPNDNGLKFFVGHKLAVVGFTDNADYEDFPGLRYSEPDEIDELPAFLHPYHGLWVICTDTKKVYTLAPSEPTEPGQNSYNVRGLTTLLVAPELLTLPFPSSSKVFIGPTHLFLARGAHDGRPEIVEAFAAPSHTLGPGEQFVTSSSIDVTPPHYPYVELHATHKTMLPEGVYIATTYLNPPGKPINPVLAVDPWIGENTVVVSACDLRGQPDNISPELLVMRLTLGSVDEAPKGQLAPINVEVAHVAGAVRPFASEMSSPTQSSNLIFPHSMKVQSLDVGEVRVLVQGRGGEPGQNDSKMRLSGMTLGVSGDAFPNLTRSCIDSDPLVIEAGSYGVSCFDGPSGRALVVREKGKIVLVDFA</sequence>
<protein>
    <submittedName>
        <fullName evidence="1">Uncharacterized protein</fullName>
    </submittedName>
</protein>
<dbReference type="EMBL" id="JH711588">
    <property type="protein sequence ID" value="EIW75609.1"/>
    <property type="molecule type" value="Genomic_DNA"/>
</dbReference>
<dbReference type="RefSeq" id="XP_007774311.1">
    <property type="nucleotide sequence ID" value="XM_007776121.1"/>
</dbReference>
<evidence type="ECO:0000313" key="2">
    <source>
        <dbReference type="Proteomes" id="UP000053558"/>
    </source>
</evidence>
<name>A0A5M3M8S8_CONPW</name>
<organism evidence="1 2">
    <name type="scientific">Coniophora puteana (strain RWD-64-598)</name>
    <name type="common">Brown rot fungus</name>
    <dbReference type="NCBI Taxonomy" id="741705"/>
    <lineage>
        <taxon>Eukaryota</taxon>
        <taxon>Fungi</taxon>
        <taxon>Dikarya</taxon>
        <taxon>Basidiomycota</taxon>
        <taxon>Agaricomycotina</taxon>
        <taxon>Agaricomycetes</taxon>
        <taxon>Agaricomycetidae</taxon>
        <taxon>Boletales</taxon>
        <taxon>Coniophorineae</taxon>
        <taxon>Coniophoraceae</taxon>
        <taxon>Coniophora</taxon>
    </lineage>
</organism>
<reference evidence="2" key="1">
    <citation type="journal article" date="2012" name="Science">
        <title>The Paleozoic origin of enzymatic lignin decomposition reconstructed from 31 fungal genomes.</title>
        <authorList>
            <person name="Floudas D."/>
            <person name="Binder M."/>
            <person name="Riley R."/>
            <person name="Barry K."/>
            <person name="Blanchette R.A."/>
            <person name="Henrissat B."/>
            <person name="Martinez A.T."/>
            <person name="Otillar R."/>
            <person name="Spatafora J.W."/>
            <person name="Yadav J.S."/>
            <person name="Aerts A."/>
            <person name="Benoit I."/>
            <person name="Boyd A."/>
            <person name="Carlson A."/>
            <person name="Copeland A."/>
            <person name="Coutinho P.M."/>
            <person name="de Vries R.P."/>
            <person name="Ferreira P."/>
            <person name="Findley K."/>
            <person name="Foster B."/>
            <person name="Gaskell J."/>
            <person name="Glotzer D."/>
            <person name="Gorecki P."/>
            <person name="Heitman J."/>
            <person name="Hesse C."/>
            <person name="Hori C."/>
            <person name="Igarashi K."/>
            <person name="Jurgens J.A."/>
            <person name="Kallen N."/>
            <person name="Kersten P."/>
            <person name="Kohler A."/>
            <person name="Kuees U."/>
            <person name="Kumar T.K.A."/>
            <person name="Kuo A."/>
            <person name="LaButti K."/>
            <person name="Larrondo L.F."/>
            <person name="Lindquist E."/>
            <person name="Ling A."/>
            <person name="Lombard V."/>
            <person name="Lucas S."/>
            <person name="Lundell T."/>
            <person name="Martin R."/>
            <person name="McLaughlin D.J."/>
            <person name="Morgenstern I."/>
            <person name="Morin E."/>
            <person name="Murat C."/>
            <person name="Nagy L.G."/>
            <person name="Nolan M."/>
            <person name="Ohm R.A."/>
            <person name="Patyshakuliyeva A."/>
            <person name="Rokas A."/>
            <person name="Ruiz-Duenas F.J."/>
            <person name="Sabat G."/>
            <person name="Salamov A."/>
            <person name="Samejima M."/>
            <person name="Schmutz J."/>
            <person name="Slot J.C."/>
            <person name="St John F."/>
            <person name="Stenlid J."/>
            <person name="Sun H."/>
            <person name="Sun S."/>
            <person name="Syed K."/>
            <person name="Tsang A."/>
            <person name="Wiebenga A."/>
            <person name="Young D."/>
            <person name="Pisabarro A."/>
            <person name="Eastwood D.C."/>
            <person name="Martin F."/>
            <person name="Cullen D."/>
            <person name="Grigoriev I.V."/>
            <person name="Hibbett D.S."/>
        </authorList>
    </citation>
    <scope>NUCLEOTIDE SEQUENCE [LARGE SCALE GENOMIC DNA]</scope>
    <source>
        <strain evidence="2">RWD-64-598 SS2</strain>
    </source>
</reference>
<evidence type="ECO:0000313" key="1">
    <source>
        <dbReference type="EMBL" id="EIW75609.1"/>
    </source>
</evidence>
<gene>
    <name evidence="1" type="ORF">CONPUDRAFT_77257</name>
</gene>
<keyword evidence="2" id="KW-1185">Reference proteome</keyword>
<dbReference type="OrthoDB" id="2670063at2759"/>
<accession>A0A5M3M8S8</accession>